<comment type="caution">
    <text evidence="1">The sequence shown here is derived from an EMBL/GenBank/DDBJ whole genome shotgun (WGS) entry which is preliminary data.</text>
</comment>
<evidence type="ECO:0000313" key="1">
    <source>
        <dbReference type="EMBL" id="TFV09580.1"/>
    </source>
</evidence>
<evidence type="ECO:0008006" key="3">
    <source>
        <dbReference type="Google" id="ProtNLM"/>
    </source>
</evidence>
<dbReference type="RefSeq" id="WP_135057210.1">
    <property type="nucleotide sequence ID" value="NZ_JADGLC010000017.1"/>
</dbReference>
<protein>
    <recommendedName>
        <fullName evidence="3">Zn-ribbon-containing protein</fullName>
    </recommendedName>
</protein>
<dbReference type="InterPro" id="IPR016908">
    <property type="entry name" value="UCP029037"/>
</dbReference>
<accession>A0A4Y9JXV3</accession>
<dbReference type="Pfam" id="PF10071">
    <property type="entry name" value="DUF2310"/>
    <property type="match status" value="1"/>
</dbReference>
<organism evidence="1 2">
    <name type="scientific">Muribacter muris</name>
    <dbReference type="NCBI Taxonomy" id="67855"/>
    <lineage>
        <taxon>Bacteria</taxon>
        <taxon>Pseudomonadati</taxon>
        <taxon>Pseudomonadota</taxon>
        <taxon>Gammaproteobacteria</taxon>
        <taxon>Pasteurellales</taxon>
        <taxon>Pasteurellaceae</taxon>
        <taxon>Muribacter</taxon>
    </lineage>
</organism>
<dbReference type="EMBL" id="SPPA01000017">
    <property type="protein sequence ID" value="TFV09580.1"/>
    <property type="molecule type" value="Genomic_DNA"/>
</dbReference>
<dbReference type="AlphaFoldDB" id="A0A4Y9JXV3"/>
<sequence length="257" mass="30093">MYQAIVRFHYRDFEQDPVQLINQIVEQWRYNGQIIGREVGITYHQGVEDVEFQLRVAVPEQESLELKWQNERVAQAIAYAREQGIVWQSVEIIGRDYNAEQTSPPSRPAFQLLYTTHLDSCSPVYNGEDFCPQPLYRLGISAELSEAIIKWQEDWQACDQLQMNGSVLETAALAEISDHSSHLSRQGQRLCRQLEQQTGIPTYYYLYRLGKNSELEHSRRCPSCQRDWRLSEPLHQIFHFKCDHCRLISNLSWEVQG</sequence>
<name>A0A4Y9JXV3_9PAST</name>
<reference evidence="1 2" key="1">
    <citation type="submission" date="2019-03" db="EMBL/GenBank/DDBJ databases">
        <title>Diversity of the mouse oral microbiome.</title>
        <authorList>
            <person name="Joseph S."/>
            <person name="Aduse-Opoku J."/>
            <person name="Curtis M."/>
            <person name="Wade W."/>
            <person name="Hashim A."/>
        </authorList>
    </citation>
    <scope>NUCLEOTIDE SEQUENCE [LARGE SCALE GENOMIC DNA]</scope>
    <source>
        <strain evidence="1 2">WT12</strain>
    </source>
</reference>
<gene>
    <name evidence="1" type="ORF">E4T80_08260</name>
</gene>
<dbReference type="Proteomes" id="UP000297396">
    <property type="component" value="Unassembled WGS sequence"/>
</dbReference>
<dbReference type="PIRSF" id="PIRSF029037">
    <property type="entry name" value="UCP029037_Zn_ribbon"/>
    <property type="match status" value="1"/>
</dbReference>
<proteinExistence type="predicted"/>
<evidence type="ECO:0000313" key="2">
    <source>
        <dbReference type="Proteomes" id="UP000297396"/>
    </source>
</evidence>
<dbReference type="OrthoDB" id="5589102at2"/>